<dbReference type="Pfam" id="PF22398">
    <property type="entry name" value="DUF6978"/>
    <property type="match status" value="1"/>
</dbReference>
<dbReference type="InterPro" id="IPR053916">
    <property type="entry name" value="DUF6978"/>
</dbReference>
<proteinExistence type="predicted"/>
<keyword evidence="2" id="KW-1185">Reference proteome</keyword>
<gene>
    <name evidence="1" type="ORF">NSPZN2_70013</name>
</gene>
<accession>A0ABM8S8D2</accession>
<protein>
    <recommendedName>
        <fullName evidence="3">Prophage protein</fullName>
    </recommendedName>
</protein>
<name>A0ABM8S8D2_9BACT</name>
<reference evidence="1 2" key="1">
    <citation type="submission" date="2021-02" db="EMBL/GenBank/DDBJ databases">
        <authorList>
            <person name="Han P."/>
        </authorList>
    </citation>
    <scope>NUCLEOTIDE SEQUENCE [LARGE SCALE GENOMIC DNA]</scope>
    <source>
        <strain evidence="1">Candidatus Nitrospira sp. ZN2</strain>
    </source>
</reference>
<comment type="caution">
    <text evidence="1">The sequence shown here is derived from an EMBL/GenBank/DDBJ whole genome shotgun (WGS) entry which is preliminary data.</text>
</comment>
<evidence type="ECO:0000313" key="2">
    <source>
        <dbReference type="Proteomes" id="UP000675880"/>
    </source>
</evidence>
<sequence>MAATDLPQSEADALIALAKVKVNDDSYDYPGTGGSLVVPLTSQDKREEFLLDIYRGRIDLLKGTYQNRARQVIVLVRVDFGGAPHRNPDGEEVPCPHLHLYREGFGDKWAMPLPVASFPNINDLWQTLEDFMTFCNVVDRPAIARGLFI</sequence>
<dbReference type="EMBL" id="CAJNBJ010000020">
    <property type="protein sequence ID" value="CAE6794244.1"/>
    <property type="molecule type" value="Genomic_DNA"/>
</dbReference>
<evidence type="ECO:0008006" key="3">
    <source>
        <dbReference type="Google" id="ProtNLM"/>
    </source>
</evidence>
<evidence type="ECO:0000313" key="1">
    <source>
        <dbReference type="EMBL" id="CAE6794244.1"/>
    </source>
</evidence>
<dbReference type="RefSeq" id="WP_213043996.1">
    <property type="nucleotide sequence ID" value="NZ_CAJNBJ010000020.1"/>
</dbReference>
<dbReference type="Proteomes" id="UP000675880">
    <property type="component" value="Unassembled WGS sequence"/>
</dbReference>
<organism evidence="1 2">
    <name type="scientific">Nitrospira defluvii</name>
    <dbReference type="NCBI Taxonomy" id="330214"/>
    <lineage>
        <taxon>Bacteria</taxon>
        <taxon>Pseudomonadati</taxon>
        <taxon>Nitrospirota</taxon>
        <taxon>Nitrospiria</taxon>
        <taxon>Nitrospirales</taxon>
        <taxon>Nitrospiraceae</taxon>
        <taxon>Nitrospira</taxon>
    </lineage>
</organism>